<dbReference type="GO" id="GO:0020037">
    <property type="term" value="F:heme binding"/>
    <property type="evidence" value="ECO:0007669"/>
    <property type="project" value="InterPro"/>
</dbReference>
<dbReference type="AlphaFoldDB" id="A0A1L9T6B6"/>
<reference evidence="15" key="1">
    <citation type="journal article" date="2017" name="Genome Biol.">
        <title>Comparative genomics reveals high biological diversity and specific adaptations in the industrially and medically important fungal genus Aspergillus.</title>
        <authorList>
            <person name="de Vries R.P."/>
            <person name="Riley R."/>
            <person name="Wiebenga A."/>
            <person name="Aguilar-Osorio G."/>
            <person name="Amillis S."/>
            <person name="Uchima C.A."/>
            <person name="Anderluh G."/>
            <person name="Asadollahi M."/>
            <person name="Askin M."/>
            <person name="Barry K."/>
            <person name="Battaglia E."/>
            <person name="Bayram O."/>
            <person name="Benocci T."/>
            <person name="Braus-Stromeyer S.A."/>
            <person name="Caldana C."/>
            <person name="Canovas D."/>
            <person name="Cerqueira G.C."/>
            <person name="Chen F."/>
            <person name="Chen W."/>
            <person name="Choi C."/>
            <person name="Clum A."/>
            <person name="Dos Santos R.A."/>
            <person name="Damasio A.R."/>
            <person name="Diallinas G."/>
            <person name="Emri T."/>
            <person name="Fekete E."/>
            <person name="Flipphi M."/>
            <person name="Freyberg S."/>
            <person name="Gallo A."/>
            <person name="Gournas C."/>
            <person name="Habgood R."/>
            <person name="Hainaut M."/>
            <person name="Harispe M.L."/>
            <person name="Henrissat B."/>
            <person name="Hilden K.S."/>
            <person name="Hope R."/>
            <person name="Hossain A."/>
            <person name="Karabika E."/>
            <person name="Karaffa L."/>
            <person name="Karanyi Z."/>
            <person name="Krasevec N."/>
            <person name="Kuo A."/>
            <person name="Kusch H."/>
            <person name="LaButti K."/>
            <person name="Lagendijk E.L."/>
            <person name="Lapidus A."/>
            <person name="Levasseur A."/>
            <person name="Lindquist E."/>
            <person name="Lipzen A."/>
            <person name="Logrieco A.F."/>
            <person name="MacCabe A."/>
            <person name="Maekelae M.R."/>
            <person name="Malavazi I."/>
            <person name="Melin P."/>
            <person name="Meyer V."/>
            <person name="Mielnichuk N."/>
            <person name="Miskei M."/>
            <person name="Molnar A.P."/>
            <person name="Mule G."/>
            <person name="Ngan C.Y."/>
            <person name="Orejas M."/>
            <person name="Orosz E."/>
            <person name="Ouedraogo J.P."/>
            <person name="Overkamp K.M."/>
            <person name="Park H.-S."/>
            <person name="Perrone G."/>
            <person name="Piumi F."/>
            <person name="Punt P.J."/>
            <person name="Ram A.F."/>
            <person name="Ramon A."/>
            <person name="Rauscher S."/>
            <person name="Record E."/>
            <person name="Riano-Pachon D.M."/>
            <person name="Robert V."/>
            <person name="Roehrig J."/>
            <person name="Ruller R."/>
            <person name="Salamov A."/>
            <person name="Salih N.S."/>
            <person name="Samson R.A."/>
            <person name="Sandor E."/>
            <person name="Sanguinetti M."/>
            <person name="Schuetze T."/>
            <person name="Sepcic K."/>
            <person name="Shelest E."/>
            <person name="Sherlock G."/>
            <person name="Sophianopoulou V."/>
            <person name="Squina F.M."/>
            <person name="Sun H."/>
            <person name="Susca A."/>
            <person name="Todd R.B."/>
            <person name="Tsang A."/>
            <person name="Unkles S.E."/>
            <person name="van de Wiele N."/>
            <person name="van Rossen-Uffink D."/>
            <person name="Oliveira J.V."/>
            <person name="Vesth T.C."/>
            <person name="Visser J."/>
            <person name="Yu J.-H."/>
            <person name="Zhou M."/>
            <person name="Andersen M.R."/>
            <person name="Archer D.B."/>
            <person name="Baker S.E."/>
            <person name="Benoit I."/>
            <person name="Brakhage A.A."/>
            <person name="Braus G.H."/>
            <person name="Fischer R."/>
            <person name="Frisvad J.C."/>
            <person name="Goldman G.H."/>
            <person name="Houbraken J."/>
            <person name="Oakley B."/>
            <person name="Pocsi I."/>
            <person name="Scazzocchio C."/>
            <person name="Seiboth B."/>
            <person name="vanKuyk P.A."/>
            <person name="Wortman J."/>
            <person name="Dyer P.S."/>
            <person name="Grigoriev I.V."/>
        </authorList>
    </citation>
    <scope>NUCLEOTIDE SEQUENCE [LARGE SCALE GENOMIC DNA]</scope>
    <source>
        <strain evidence="15">CBS 593.65</strain>
    </source>
</reference>
<dbReference type="InterPro" id="IPR050121">
    <property type="entry name" value="Cytochrome_P450_monoxygenase"/>
</dbReference>
<keyword evidence="7 13" id="KW-1133">Transmembrane helix</keyword>
<keyword evidence="15" id="KW-1185">Reference proteome</keyword>
<dbReference type="Pfam" id="PF00067">
    <property type="entry name" value="p450"/>
    <property type="match status" value="1"/>
</dbReference>
<dbReference type="PRINTS" id="PR00463">
    <property type="entry name" value="EP450I"/>
</dbReference>
<keyword evidence="11 13" id="KW-0472">Membrane</keyword>
<dbReference type="RefSeq" id="XP_040698754.1">
    <property type="nucleotide sequence ID" value="XM_040849894.1"/>
</dbReference>
<evidence type="ECO:0000256" key="2">
    <source>
        <dbReference type="ARBA" id="ARBA00004167"/>
    </source>
</evidence>
<protein>
    <recommendedName>
        <fullName evidence="16">Cytochrome P450</fullName>
    </recommendedName>
</protein>
<feature type="transmembrane region" description="Helical" evidence="13">
    <location>
        <begin position="12"/>
        <end position="33"/>
    </location>
</feature>
<keyword evidence="5 13" id="KW-0812">Transmembrane</keyword>
<dbReference type="OrthoDB" id="3945418at2759"/>
<keyword evidence="8" id="KW-0560">Oxidoreductase</keyword>
<evidence type="ECO:0000256" key="13">
    <source>
        <dbReference type="SAM" id="Phobius"/>
    </source>
</evidence>
<dbReference type="STRING" id="1036612.A0A1L9T6B6"/>
<keyword evidence="10" id="KW-0503">Monooxygenase</keyword>
<evidence type="ECO:0000256" key="8">
    <source>
        <dbReference type="ARBA" id="ARBA00023002"/>
    </source>
</evidence>
<dbReference type="PANTHER" id="PTHR24305:SF157">
    <property type="entry name" value="N-ACETYLTRYPTOPHAN 6-HYDROXYLASE IVOC-RELATED"/>
    <property type="match status" value="1"/>
</dbReference>
<dbReference type="VEuPathDB" id="FungiDB:ASPSYDRAFT_60731"/>
<dbReference type="FunFam" id="1.10.630.10:FF:000069">
    <property type="entry name" value="Cytochrome P450, putative (Eurofung)"/>
    <property type="match status" value="1"/>
</dbReference>
<dbReference type="InterPro" id="IPR001128">
    <property type="entry name" value="Cyt_P450"/>
</dbReference>
<dbReference type="GO" id="GO:0004497">
    <property type="term" value="F:monooxygenase activity"/>
    <property type="evidence" value="ECO:0007669"/>
    <property type="project" value="UniProtKB-KW"/>
</dbReference>
<dbReference type="GO" id="GO:0005506">
    <property type="term" value="F:iron ion binding"/>
    <property type="evidence" value="ECO:0007669"/>
    <property type="project" value="InterPro"/>
</dbReference>
<dbReference type="GO" id="GO:0016705">
    <property type="term" value="F:oxidoreductase activity, acting on paired donors, with incorporation or reduction of molecular oxygen"/>
    <property type="evidence" value="ECO:0007669"/>
    <property type="project" value="InterPro"/>
</dbReference>
<evidence type="ECO:0000256" key="10">
    <source>
        <dbReference type="ARBA" id="ARBA00023033"/>
    </source>
</evidence>
<dbReference type="InterPro" id="IPR036396">
    <property type="entry name" value="Cyt_P450_sf"/>
</dbReference>
<feature type="binding site" description="axial binding residue" evidence="12">
    <location>
        <position position="447"/>
    </location>
    <ligand>
        <name>heme</name>
        <dbReference type="ChEBI" id="CHEBI:30413"/>
    </ligand>
    <ligandPart>
        <name>Fe</name>
        <dbReference type="ChEBI" id="CHEBI:18248"/>
    </ligandPart>
</feature>
<dbReference type="SUPFAM" id="SSF48264">
    <property type="entry name" value="Cytochrome P450"/>
    <property type="match status" value="1"/>
</dbReference>
<comment type="cofactor">
    <cofactor evidence="1 12">
        <name>heme</name>
        <dbReference type="ChEBI" id="CHEBI:30413"/>
    </cofactor>
</comment>
<evidence type="ECO:0000256" key="1">
    <source>
        <dbReference type="ARBA" id="ARBA00001971"/>
    </source>
</evidence>
<evidence type="ECO:0000313" key="14">
    <source>
        <dbReference type="EMBL" id="OJJ54948.1"/>
    </source>
</evidence>
<dbReference type="Proteomes" id="UP000184356">
    <property type="component" value="Unassembled WGS sequence"/>
</dbReference>
<dbReference type="InterPro" id="IPR002401">
    <property type="entry name" value="Cyt_P450_E_grp-I"/>
</dbReference>
<name>A0A1L9T6B6_9EURO</name>
<evidence type="ECO:0000256" key="7">
    <source>
        <dbReference type="ARBA" id="ARBA00022989"/>
    </source>
</evidence>
<dbReference type="PRINTS" id="PR00385">
    <property type="entry name" value="P450"/>
</dbReference>
<keyword evidence="4 12" id="KW-0349">Heme</keyword>
<keyword evidence="6 12" id="KW-0479">Metal-binding</keyword>
<dbReference type="CDD" id="cd11062">
    <property type="entry name" value="CYP58-like"/>
    <property type="match status" value="1"/>
</dbReference>
<organism evidence="14 15">
    <name type="scientific">Aspergillus sydowii CBS 593.65</name>
    <dbReference type="NCBI Taxonomy" id="1036612"/>
    <lineage>
        <taxon>Eukaryota</taxon>
        <taxon>Fungi</taxon>
        <taxon>Dikarya</taxon>
        <taxon>Ascomycota</taxon>
        <taxon>Pezizomycotina</taxon>
        <taxon>Eurotiomycetes</taxon>
        <taxon>Eurotiomycetidae</taxon>
        <taxon>Eurotiales</taxon>
        <taxon>Aspergillaceae</taxon>
        <taxon>Aspergillus</taxon>
        <taxon>Aspergillus subgen. Nidulantes</taxon>
    </lineage>
</organism>
<proteinExistence type="inferred from homology"/>
<dbReference type="EMBL" id="KV878593">
    <property type="protein sequence ID" value="OJJ54948.1"/>
    <property type="molecule type" value="Genomic_DNA"/>
</dbReference>
<dbReference type="Gene3D" id="1.10.630.10">
    <property type="entry name" value="Cytochrome P450"/>
    <property type="match status" value="1"/>
</dbReference>
<evidence type="ECO:0000256" key="4">
    <source>
        <dbReference type="ARBA" id="ARBA00022617"/>
    </source>
</evidence>
<evidence type="ECO:0000256" key="9">
    <source>
        <dbReference type="ARBA" id="ARBA00023004"/>
    </source>
</evidence>
<evidence type="ECO:0008006" key="16">
    <source>
        <dbReference type="Google" id="ProtNLM"/>
    </source>
</evidence>
<dbReference type="GeneID" id="63765967"/>
<evidence type="ECO:0000256" key="11">
    <source>
        <dbReference type="ARBA" id="ARBA00023136"/>
    </source>
</evidence>
<keyword evidence="9 12" id="KW-0408">Iron</keyword>
<accession>A0A1L9T6B6</accession>
<evidence type="ECO:0000256" key="6">
    <source>
        <dbReference type="ARBA" id="ARBA00022723"/>
    </source>
</evidence>
<evidence type="ECO:0000313" key="15">
    <source>
        <dbReference type="Proteomes" id="UP000184356"/>
    </source>
</evidence>
<dbReference type="PANTHER" id="PTHR24305">
    <property type="entry name" value="CYTOCHROME P450"/>
    <property type="match status" value="1"/>
</dbReference>
<dbReference type="GO" id="GO:0016020">
    <property type="term" value="C:membrane"/>
    <property type="evidence" value="ECO:0007669"/>
    <property type="project" value="UniProtKB-SubCell"/>
</dbReference>
<sequence>MELLRLLLEHPYVAAAVSTSFYVVLTAIYRLYLSPIAHFPGPRLAALTGAYEFYWEAIRNGRYTFHIGDLHKKYGPIVRISPTELHVNDPNYYEVIYSRDSPRNKYTYFQRTLNTPNAMINLEDHYHHRLLRSQLNPFFSIMRIRQLEPALKKLVEKLCRRLEEFRNTGTPVTIEYAFTCYATDVITDYTMGDGYHYLDEPDFIPQWSHMIRGAGKTQTYFRPIGFLMPLFAALPESATAWLNPGMDLFFAYQRRCQVMIADISKKFYEGRQQDAKGGPQNIFENILASNLPEKEKSQNRLWQDMQIFAAAGAETTAKAMCYTVFYLHNQPEILQKLKDELAPLGDDPSLLQLEQLPYLTSIMLEGIRLSYGVTARLPRIAPYNALKYKDWTIPPGTPISMSCLLMHHDESVFPDSYTFKPERWVDPAERKRLEKYLVAFTKGSRQCIGMHLARSEILLVISTLIRRFSFELFETTIEDVRVIHDIFIPSVRMDSKGVRVLIKD</sequence>
<gene>
    <name evidence="14" type="ORF">ASPSYDRAFT_60731</name>
</gene>
<dbReference type="GO" id="GO:0044550">
    <property type="term" value="P:secondary metabolite biosynthetic process"/>
    <property type="evidence" value="ECO:0007669"/>
    <property type="project" value="UniProtKB-ARBA"/>
</dbReference>
<evidence type="ECO:0000256" key="5">
    <source>
        <dbReference type="ARBA" id="ARBA00022692"/>
    </source>
</evidence>
<comment type="similarity">
    <text evidence="3">Belongs to the cytochrome P450 family.</text>
</comment>
<evidence type="ECO:0000256" key="12">
    <source>
        <dbReference type="PIRSR" id="PIRSR602401-1"/>
    </source>
</evidence>
<evidence type="ECO:0000256" key="3">
    <source>
        <dbReference type="ARBA" id="ARBA00010617"/>
    </source>
</evidence>
<comment type="subcellular location">
    <subcellularLocation>
        <location evidence="2">Membrane</location>
        <topology evidence="2">Single-pass membrane protein</topology>
    </subcellularLocation>
</comment>